<feature type="transmembrane region" description="Helical" evidence="5">
    <location>
        <begin position="62"/>
        <end position="85"/>
    </location>
</feature>
<keyword evidence="4 5" id="KW-0472">Membrane</keyword>
<evidence type="ECO:0000256" key="2">
    <source>
        <dbReference type="ARBA" id="ARBA00022692"/>
    </source>
</evidence>
<dbReference type="PANTHER" id="PTHR37422:SF13">
    <property type="entry name" value="LIPOPOLYSACCHARIDE BIOSYNTHESIS PROTEIN PA4999-RELATED"/>
    <property type="match status" value="1"/>
</dbReference>
<feature type="transmembrane region" description="Helical" evidence="5">
    <location>
        <begin position="34"/>
        <end position="50"/>
    </location>
</feature>
<keyword evidence="8" id="KW-1185">Reference proteome</keyword>
<feature type="transmembrane region" description="Helical" evidence="5">
    <location>
        <begin position="209"/>
        <end position="224"/>
    </location>
</feature>
<feature type="transmembrane region" description="Helical" evidence="5">
    <location>
        <begin position="124"/>
        <end position="145"/>
    </location>
</feature>
<dbReference type="InterPro" id="IPR051533">
    <property type="entry name" value="WaaL-like"/>
</dbReference>
<name>A0ABT3NCP0_9BACT</name>
<feature type="domain" description="O-antigen ligase-related" evidence="6">
    <location>
        <begin position="192"/>
        <end position="348"/>
    </location>
</feature>
<feature type="transmembrane region" description="Helical" evidence="5">
    <location>
        <begin position="371"/>
        <end position="388"/>
    </location>
</feature>
<dbReference type="RefSeq" id="WP_265426132.1">
    <property type="nucleotide sequence ID" value="NZ_JAPFPW010000024.1"/>
</dbReference>
<accession>A0ABT3NCP0</accession>
<evidence type="ECO:0000259" key="6">
    <source>
        <dbReference type="Pfam" id="PF04932"/>
    </source>
</evidence>
<evidence type="ECO:0000313" key="7">
    <source>
        <dbReference type="EMBL" id="MCW7755208.1"/>
    </source>
</evidence>
<dbReference type="Proteomes" id="UP001209681">
    <property type="component" value="Unassembled WGS sequence"/>
</dbReference>
<dbReference type="EMBL" id="JAPFPW010000024">
    <property type="protein sequence ID" value="MCW7755208.1"/>
    <property type="molecule type" value="Genomic_DNA"/>
</dbReference>
<evidence type="ECO:0000313" key="8">
    <source>
        <dbReference type="Proteomes" id="UP001209681"/>
    </source>
</evidence>
<feature type="transmembrane region" description="Helical" evidence="5">
    <location>
        <begin position="187"/>
        <end position="203"/>
    </location>
</feature>
<dbReference type="PANTHER" id="PTHR37422">
    <property type="entry name" value="TEICHURONIC ACID BIOSYNTHESIS PROTEIN TUAE"/>
    <property type="match status" value="1"/>
</dbReference>
<dbReference type="InterPro" id="IPR007016">
    <property type="entry name" value="O-antigen_ligase-rel_domated"/>
</dbReference>
<organism evidence="7 8">
    <name type="scientific">Desulfobotulus pelophilus</name>
    <dbReference type="NCBI Taxonomy" id="2823377"/>
    <lineage>
        <taxon>Bacteria</taxon>
        <taxon>Pseudomonadati</taxon>
        <taxon>Thermodesulfobacteriota</taxon>
        <taxon>Desulfobacteria</taxon>
        <taxon>Desulfobacterales</taxon>
        <taxon>Desulfobacteraceae</taxon>
        <taxon>Desulfobotulus</taxon>
    </lineage>
</organism>
<comment type="subcellular location">
    <subcellularLocation>
        <location evidence="1">Membrane</location>
        <topology evidence="1">Multi-pass membrane protein</topology>
    </subcellularLocation>
</comment>
<keyword evidence="3 5" id="KW-1133">Transmembrane helix</keyword>
<keyword evidence="2 5" id="KW-0812">Transmembrane</keyword>
<dbReference type="GO" id="GO:0016874">
    <property type="term" value="F:ligase activity"/>
    <property type="evidence" value="ECO:0007669"/>
    <property type="project" value="UniProtKB-KW"/>
</dbReference>
<evidence type="ECO:0000256" key="5">
    <source>
        <dbReference type="SAM" id="Phobius"/>
    </source>
</evidence>
<feature type="transmembrane region" description="Helical" evidence="5">
    <location>
        <begin position="231"/>
        <end position="252"/>
    </location>
</feature>
<keyword evidence="7" id="KW-0436">Ligase</keyword>
<reference evidence="7 8" key="1">
    <citation type="submission" date="2022-11" db="EMBL/GenBank/DDBJ databases">
        <title>Desulfobotulus tamanensis H1 sp. nov. - anaerobic, alkaliphilic, sulphate reducing bacterium isolated from terrestrial mud volcano.</title>
        <authorList>
            <person name="Frolova A."/>
            <person name="Merkel A.Y."/>
            <person name="Slobodkin A.I."/>
        </authorList>
    </citation>
    <scope>NUCLEOTIDE SEQUENCE [LARGE SCALE GENOMIC DNA]</scope>
    <source>
        <strain evidence="7 8">H1</strain>
    </source>
</reference>
<feature type="transmembrane region" description="Helical" evidence="5">
    <location>
        <begin position="165"/>
        <end position="182"/>
    </location>
</feature>
<evidence type="ECO:0000256" key="3">
    <source>
        <dbReference type="ARBA" id="ARBA00022989"/>
    </source>
</evidence>
<feature type="transmembrane region" description="Helical" evidence="5">
    <location>
        <begin position="394"/>
        <end position="411"/>
    </location>
</feature>
<feature type="transmembrane region" description="Helical" evidence="5">
    <location>
        <begin position="341"/>
        <end position="359"/>
    </location>
</feature>
<proteinExistence type="predicted"/>
<feature type="transmembrane region" description="Helical" evidence="5">
    <location>
        <begin position="91"/>
        <end position="112"/>
    </location>
</feature>
<evidence type="ECO:0000256" key="4">
    <source>
        <dbReference type="ARBA" id="ARBA00023136"/>
    </source>
</evidence>
<comment type="caution">
    <text evidence="7">The sequence shown here is derived from an EMBL/GenBank/DDBJ whole genome shotgun (WGS) entry which is preliminary data.</text>
</comment>
<dbReference type="Pfam" id="PF04932">
    <property type="entry name" value="Wzy_C"/>
    <property type="match status" value="1"/>
</dbReference>
<sequence>MGLPVVWKKYGSYHWFSLALIASFPLLVPFGRLSEIPIILMAIGGVFLLINERKKLFLNREIILFTFVFSAIWIPVWISLIGAVYPPKTLSVGLTFVRMFLAGVFIVSTMAGSPGVSGKVLKTLALLLCVWVADALLQAAVGYNLIAYPDVGGRVNSFFGESLNFGPYMATFSPLLFVYALLNWRWQGQSFAFLGVVVVVFMAGSRSGWVVLAFVIAGIAVWIVRREGWKILSRFAIMALVLMGVAGGILQFSQPFSDRLRQSMLVFSKDSESVNHALSNRLPIWETTFEVIRANPINGVGARGLRYAYEDFASPDDYFVQKDYTVHHAHNLVLDIGSETGLIGLTGLVLAMGILLCAWRAAGPEERLRAFPYALVLFVIFLPINSHFAMYSSAWSTTYFWAMSLFFGALAKQEGFKKAA</sequence>
<protein>
    <submittedName>
        <fullName evidence="7">O-antigen ligase family protein</fullName>
    </submittedName>
</protein>
<gene>
    <name evidence="7" type="ORF">OOT00_14565</name>
</gene>
<evidence type="ECO:0000256" key="1">
    <source>
        <dbReference type="ARBA" id="ARBA00004141"/>
    </source>
</evidence>